<feature type="transmembrane region" description="Helical" evidence="2">
    <location>
        <begin position="86"/>
        <end position="106"/>
    </location>
</feature>
<keyword evidence="4" id="KW-1185">Reference proteome</keyword>
<feature type="transmembrane region" description="Helical" evidence="2">
    <location>
        <begin position="148"/>
        <end position="173"/>
    </location>
</feature>
<keyword evidence="2" id="KW-0472">Membrane</keyword>
<reference evidence="3" key="1">
    <citation type="journal article" date="2020" name="Fungal Divers.">
        <title>Resolving the Mortierellaceae phylogeny through synthesis of multi-gene phylogenetics and phylogenomics.</title>
        <authorList>
            <person name="Vandepol N."/>
            <person name="Liber J."/>
            <person name="Desiro A."/>
            <person name="Na H."/>
            <person name="Kennedy M."/>
            <person name="Barry K."/>
            <person name="Grigoriev I.V."/>
            <person name="Miller A.N."/>
            <person name="O'Donnell K."/>
            <person name="Stajich J.E."/>
            <person name="Bonito G."/>
        </authorList>
    </citation>
    <scope>NUCLEOTIDE SEQUENCE</scope>
    <source>
        <strain evidence="3">REB-010B</strain>
    </source>
</reference>
<accession>A0A9P6RRT2</accession>
<name>A0A9P6RRT2_9FUNG</name>
<protein>
    <recommendedName>
        <fullName evidence="5">Promethin</fullName>
    </recommendedName>
</protein>
<keyword evidence="2" id="KW-1133">Transmembrane helix</keyword>
<evidence type="ECO:0000256" key="2">
    <source>
        <dbReference type="SAM" id="Phobius"/>
    </source>
</evidence>
<dbReference type="EMBL" id="JAAAIP010000126">
    <property type="protein sequence ID" value="KAG0325056.1"/>
    <property type="molecule type" value="Genomic_DNA"/>
</dbReference>
<feature type="region of interest" description="Disordered" evidence="1">
    <location>
        <begin position="192"/>
        <end position="217"/>
    </location>
</feature>
<feature type="transmembrane region" description="Helical" evidence="2">
    <location>
        <begin position="112"/>
        <end position="136"/>
    </location>
</feature>
<gene>
    <name evidence="3" type="ORF">BGZ99_001094</name>
</gene>
<organism evidence="3 4">
    <name type="scientific">Dissophora globulifera</name>
    <dbReference type="NCBI Taxonomy" id="979702"/>
    <lineage>
        <taxon>Eukaryota</taxon>
        <taxon>Fungi</taxon>
        <taxon>Fungi incertae sedis</taxon>
        <taxon>Mucoromycota</taxon>
        <taxon>Mortierellomycotina</taxon>
        <taxon>Mortierellomycetes</taxon>
        <taxon>Mortierellales</taxon>
        <taxon>Mortierellaceae</taxon>
        <taxon>Dissophora</taxon>
    </lineage>
</organism>
<evidence type="ECO:0008006" key="5">
    <source>
        <dbReference type="Google" id="ProtNLM"/>
    </source>
</evidence>
<sequence>MTQQVDPKSSATAHPSHGEPVFVFESHTGGRSGGGAGATTGSLADRWPLLDNIRQVLSAFFLEAVATSRPYREKANVVGVRAWNKYLGYIQAYPLMTIFLSSLVFLCSGPVIVFACITGVSLGILLGTAAVVVIVIQSIIVSIAGAILLFVLGSILILTAFAFFWVVVGYLGFSFMRNFALVLHAQHQHLRQQQPHSSSAHMRRDSTKSMEDDDFTL</sequence>
<proteinExistence type="predicted"/>
<dbReference type="Proteomes" id="UP000738325">
    <property type="component" value="Unassembled WGS sequence"/>
</dbReference>
<evidence type="ECO:0000256" key="1">
    <source>
        <dbReference type="SAM" id="MobiDB-lite"/>
    </source>
</evidence>
<evidence type="ECO:0000313" key="4">
    <source>
        <dbReference type="Proteomes" id="UP000738325"/>
    </source>
</evidence>
<dbReference type="AlphaFoldDB" id="A0A9P6RRT2"/>
<dbReference type="OrthoDB" id="2427745at2759"/>
<keyword evidence="2" id="KW-0812">Transmembrane</keyword>
<comment type="caution">
    <text evidence="3">The sequence shown here is derived from an EMBL/GenBank/DDBJ whole genome shotgun (WGS) entry which is preliminary data.</text>
</comment>
<evidence type="ECO:0000313" key="3">
    <source>
        <dbReference type="EMBL" id="KAG0325056.1"/>
    </source>
</evidence>